<protein>
    <submittedName>
        <fullName evidence="4">Histidine phosphatase family protein</fullName>
    </submittedName>
</protein>
<dbReference type="PANTHER" id="PTHR46517:SF1">
    <property type="entry name" value="FRUCTOSE-2,6-BISPHOSPHATASE TIGAR"/>
    <property type="match status" value="1"/>
</dbReference>
<dbReference type="SUPFAM" id="SSF53254">
    <property type="entry name" value="Phosphoglycerate mutase-like"/>
    <property type="match status" value="1"/>
</dbReference>
<evidence type="ECO:0000256" key="2">
    <source>
        <dbReference type="PIRSR" id="PIRSR613078-1"/>
    </source>
</evidence>
<dbReference type="PANTHER" id="PTHR46517">
    <property type="entry name" value="FRUCTOSE-2,6-BISPHOSPHATASE TIGAR"/>
    <property type="match status" value="1"/>
</dbReference>
<evidence type="ECO:0000256" key="1">
    <source>
        <dbReference type="ARBA" id="ARBA00022801"/>
    </source>
</evidence>
<feature type="active site" description="Proton donor/acceptor" evidence="2">
    <location>
        <position position="81"/>
    </location>
</feature>
<proteinExistence type="predicted"/>
<feature type="binding site" evidence="3">
    <location>
        <begin position="81"/>
        <end position="84"/>
    </location>
    <ligand>
        <name>substrate</name>
    </ligand>
</feature>
<evidence type="ECO:0000313" key="5">
    <source>
        <dbReference type="Proteomes" id="UP000824169"/>
    </source>
</evidence>
<accession>A0A9D1TB77</accession>
<dbReference type="Gene3D" id="3.40.50.1240">
    <property type="entry name" value="Phosphoglycerate mutase-like"/>
    <property type="match status" value="1"/>
</dbReference>
<sequence length="204" mass="23893">MKLYFVRHGETDWNRRGKIQGQADIPLNSRGRMEAERTAEYLKKIPFDAAFTSPLIRARDTGKIILKNRECPVRETELLKEISYGVKEGQWLWMIHHWPVCRLHAYFHHPERFVPPRKGESIAELKSRCRKFLYDVALPLEHEKKHILVTTHGAWIRGMISEVEQLPDEQFWEGKNQKNCSVTVIDCTLGKMRLEKEAISASEL</sequence>
<organism evidence="4 5">
    <name type="scientific">Candidatus Scatomonas pullistercoris</name>
    <dbReference type="NCBI Taxonomy" id="2840920"/>
    <lineage>
        <taxon>Bacteria</taxon>
        <taxon>Bacillati</taxon>
        <taxon>Bacillota</taxon>
        <taxon>Clostridia</taxon>
        <taxon>Lachnospirales</taxon>
        <taxon>Lachnospiraceae</taxon>
        <taxon>Lachnospiraceae incertae sedis</taxon>
        <taxon>Candidatus Scatomonas</taxon>
    </lineage>
</organism>
<dbReference type="GO" id="GO:0043456">
    <property type="term" value="P:regulation of pentose-phosphate shunt"/>
    <property type="evidence" value="ECO:0007669"/>
    <property type="project" value="TreeGrafter"/>
</dbReference>
<dbReference type="GO" id="GO:0045820">
    <property type="term" value="P:negative regulation of glycolytic process"/>
    <property type="evidence" value="ECO:0007669"/>
    <property type="project" value="TreeGrafter"/>
</dbReference>
<dbReference type="InterPro" id="IPR029033">
    <property type="entry name" value="His_PPase_superfam"/>
</dbReference>
<feature type="active site" description="Tele-phosphohistidine intermediate" evidence="2">
    <location>
        <position position="8"/>
    </location>
</feature>
<reference evidence="4" key="2">
    <citation type="journal article" date="2021" name="PeerJ">
        <title>Extensive microbial diversity within the chicken gut microbiome revealed by metagenomics and culture.</title>
        <authorList>
            <person name="Gilroy R."/>
            <person name="Ravi A."/>
            <person name="Getino M."/>
            <person name="Pursley I."/>
            <person name="Horton D.L."/>
            <person name="Alikhan N.F."/>
            <person name="Baker D."/>
            <person name="Gharbi K."/>
            <person name="Hall N."/>
            <person name="Watson M."/>
            <person name="Adriaenssens E.M."/>
            <person name="Foster-Nyarko E."/>
            <person name="Jarju S."/>
            <person name="Secka A."/>
            <person name="Antonio M."/>
            <person name="Oren A."/>
            <person name="Chaudhuri R.R."/>
            <person name="La Ragione R."/>
            <person name="Hildebrand F."/>
            <person name="Pallen M.J."/>
        </authorList>
    </citation>
    <scope>NUCLEOTIDE SEQUENCE</scope>
    <source>
        <strain evidence="4">CHK188-20938</strain>
    </source>
</reference>
<evidence type="ECO:0000256" key="3">
    <source>
        <dbReference type="PIRSR" id="PIRSR613078-2"/>
    </source>
</evidence>
<dbReference type="GO" id="GO:0005829">
    <property type="term" value="C:cytosol"/>
    <property type="evidence" value="ECO:0007669"/>
    <property type="project" value="TreeGrafter"/>
</dbReference>
<comment type="caution">
    <text evidence="4">The sequence shown here is derived from an EMBL/GenBank/DDBJ whole genome shotgun (WGS) entry which is preliminary data.</text>
</comment>
<gene>
    <name evidence="4" type="ORF">IAB71_06415</name>
</gene>
<dbReference type="InterPro" id="IPR013078">
    <property type="entry name" value="His_Pase_superF_clade-1"/>
</dbReference>
<dbReference type="AlphaFoldDB" id="A0A9D1TB77"/>
<dbReference type="Pfam" id="PF00300">
    <property type="entry name" value="His_Phos_1"/>
    <property type="match status" value="1"/>
</dbReference>
<keyword evidence="1" id="KW-0378">Hydrolase</keyword>
<evidence type="ECO:0000313" key="4">
    <source>
        <dbReference type="EMBL" id="HIV25407.1"/>
    </source>
</evidence>
<feature type="binding site" evidence="3">
    <location>
        <position position="57"/>
    </location>
    <ligand>
        <name>substrate</name>
    </ligand>
</feature>
<reference evidence="4" key="1">
    <citation type="submission" date="2020-10" db="EMBL/GenBank/DDBJ databases">
        <authorList>
            <person name="Gilroy R."/>
        </authorList>
    </citation>
    <scope>NUCLEOTIDE SEQUENCE</scope>
    <source>
        <strain evidence="4">CHK188-20938</strain>
    </source>
</reference>
<dbReference type="SMART" id="SM00855">
    <property type="entry name" value="PGAM"/>
    <property type="match status" value="1"/>
</dbReference>
<name>A0A9D1TB77_9FIRM</name>
<dbReference type="GO" id="GO:0004331">
    <property type="term" value="F:fructose-2,6-bisphosphate 2-phosphatase activity"/>
    <property type="evidence" value="ECO:0007669"/>
    <property type="project" value="TreeGrafter"/>
</dbReference>
<dbReference type="InterPro" id="IPR051695">
    <property type="entry name" value="Phosphoglycerate_Mutase"/>
</dbReference>
<dbReference type="EMBL" id="DVOO01000016">
    <property type="protein sequence ID" value="HIV25407.1"/>
    <property type="molecule type" value="Genomic_DNA"/>
</dbReference>
<dbReference type="Proteomes" id="UP000824169">
    <property type="component" value="Unassembled WGS sequence"/>
</dbReference>
<dbReference type="CDD" id="cd07067">
    <property type="entry name" value="HP_PGM_like"/>
    <property type="match status" value="1"/>
</dbReference>
<feature type="binding site" evidence="3">
    <location>
        <begin position="7"/>
        <end position="14"/>
    </location>
    <ligand>
        <name>substrate</name>
    </ligand>
</feature>